<feature type="signal peptide" evidence="1">
    <location>
        <begin position="1"/>
        <end position="21"/>
    </location>
</feature>
<evidence type="ECO:0000313" key="3">
    <source>
        <dbReference type="EMBL" id="MDN3705879.1"/>
    </source>
</evidence>
<accession>A0ABT8CS19</accession>
<dbReference type="Proteomes" id="UP001242368">
    <property type="component" value="Unassembled WGS sequence"/>
</dbReference>
<comment type="caution">
    <text evidence="3">The sequence shown here is derived from an EMBL/GenBank/DDBJ whole genome shotgun (WGS) entry which is preliminary data.</text>
</comment>
<sequence length="210" mass="24503">MKSLKQFINLIILCCMLQAYSQQYPVLTVTNQVLSTTDDNYSTKGNYAKDVGNIRNQVVGSWRYQTPDLLLELKIEKRDKELYRMGDTYYDYDDIIIIKYKLVKNGVVLHDNLNLIIPQNNTGYHNYDLNFVSYGFYYDATYTFKGFINDYYRQVLCSYEMQKTNLNGQEKLLLNISNGNYRIYGDASMYTPSQKLFSLPLGPILLDRAP</sequence>
<organism evidence="3 4">
    <name type="scientific">Paenimyroides ceti</name>
    <dbReference type="NCBI Taxonomy" id="395087"/>
    <lineage>
        <taxon>Bacteria</taxon>
        <taxon>Pseudomonadati</taxon>
        <taxon>Bacteroidota</taxon>
        <taxon>Flavobacteriia</taxon>
        <taxon>Flavobacteriales</taxon>
        <taxon>Flavobacteriaceae</taxon>
        <taxon>Paenimyroides</taxon>
    </lineage>
</organism>
<feature type="domain" description="DUF6705" evidence="2">
    <location>
        <begin position="1"/>
        <end position="143"/>
    </location>
</feature>
<evidence type="ECO:0000259" key="2">
    <source>
        <dbReference type="Pfam" id="PF20448"/>
    </source>
</evidence>
<name>A0ABT8CS19_9FLAO</name>
<dbReference type="Pfam" id="PF20448">
    <property type="entry name" value="DUF6705"/>
    <property type="match status" value="1"/>
</dbReference>
<dbReference type="EMBL" id="JAUFQU010000001">
    <property type="protein sequence ID" value="MDN3705879.1"/>
    <property type="molecule type" value="Genomic_DNA"/>
</dbReference>
<evidence type="ECO:0000313" key="4">
    <source>
        <dbReference type="Proteomes" id="UP001242368"/>
    </source>
</evidence>
<dbReference type="InterPro" id="IPR046551">
    <property type="entry name" value="DUF6705"/>
</dbReference>
<proteinExistence type="predicted"/>
<gene>
    <name evidence="3" type="ORF">QW060_01910</name>
</gene>
<keyword evidence="4" id="KW-1185">Reference proteome</keyword>
<feature type="chain" id="PRO_5046118590" description="DUF6705 domain-containing protein" evidence="1">
    <location>
        <begin position="22"/>
        <end position="210"/>
    </location>
</feature>
<dbReference type="RefSeq" id="WP_290362027.1">
    <property type="nucleotide sequence ID" value="NZ_JAUFQU010000001.1"/>
</dbReference>
<evidence type="ECO:0000256" key="1">
    <source>
        <dbReference type="SAM" id="SignalP"/>
    </source>
</evidence>
<reference evidence="4" key="1">
    <citation type="journal article" date="2019" name="Int. J. Syst. Evol. Microbiol.">
        <title>The Global Catalogue of Microorganisms (GCM) 10K type strain sequencing project: providing services to taxonomists for standard genome sequencing and annotation.</title>
        <authorList>
            <consortium name="The Broad Institute Genomics Platform"/>
            <consortium name="The Broad Institute Genome Sequencing Center for Infectious Disease"/>
            <person name="Wu L."/>
            <person name="Ma J."/>
        </authorList>
    </citation>
    <scope>NUCLEOTIDE SEQUENCE [LARGE SCALE GENOMIC DNA]</scope>
    <source>
        <strain evidence="4">CECT 7184</strain>
    </source>
</reference>
<keyword evidence="1" id="KW-0732">Signal</keyword>
<protein>
    <recommendedName>
        <fullName evidence="2">DUF6705 domain-containing protein</fullName>
    </recommendedName>
</protein>